<dbReference type="Proteomes" id="UP000261875">
    <property type="component" value="Plasmid p5D_Fsymbiotica-1"/>
</dbReference>
<dbReference type="CDD" id="cd00092">
    <property type="entry name" value="HTH_CRP"/>
    <property type="match status" value="1"/>
</dbReference>
<dbReference type="SMART" id="SM00419">
    <property type="entry name" value="HTH_CRP"/>
    <property type="match status" value="1"/>
</dbReference>
<dbReference type="InterPro" id="IPR014710">
    <property type="entry name" value="RmlC-like_jellyroll"/>
</dbReference>
<name>A0A2U8I8R5_9GAMM</name>
<dbReference type="PROSITE" id="PS51063">
    <property type="entry name" value="HTH_CRP_2"/>
    <property type="match status" value="1"/>
</dbReference>
<gene>
    <name evidence="6" type="ORF">CCS41_13840</name>
</gene>
<accession>A0A2U8I8R5</accession>
<organism evidence="6 7">
    <name type="scientific">Candidatus Fukatsuia symbiotica</name>
    <dbReference type="NCBI Taxonomy" id="1878942"/>
    <lineage>
        <taxon>Bacteria</taxon>
        <taxon>Pseudomonadati</taxon>
        <taxon>Pseudomonadota</taxon>
        <taxon>Gammaproteobacteria</taxon>
        <taxon>Enterobacterales</taxon>
        <taxon>Yersiniaceae</taxon>
        <taxon>Candidatus Fukatsuia</taxon>
    </lineage>
</organism>
<dbReference type="Pfam" id="PF00027">
    <property type="entry name" value="cNMP_binding"/>
    <property type="match status" value="1"/>
</dbReference>
<dbReference type="GO" id="GO:0003700">
    <property type="term" value="F:DNA-binding transcription factor activity"/>
    <property type="evidence" value="ECO:0007669"/>
    <property type="project" value="InterPro"/>
</dbReference>
<dbReference type="SUPFAM" id="SSF51206">
    <property type="entry name" value="cAMP-binding domain-like"/>
    <property type="match status" value="1"/>
</dbReference>
<dbReference type="InterPro" id="IPR036388">
    <property type="entry name" value="WH-like_DNA-bd_sf"/>
</dbReference>
<evidence type="ECO:0000313" key="6">
    <source>
        <dbReference type="EMBL" id="AWK15507.1"/>
    </source>
</evidence>
<keyword evidence="3" id="KW-0804">Transcription</keyword>
<keyword evidence="2" id="KW-0238">DNA-binding</keyword>
<dbReference type="GO" id="GO:0005829">
    <property type="term" value="C:cytosol"/>
    <property type="evidence" value="ECO:0007669"/>
    <property type="project" value="TreeGrafter"/>
</dbReference>
<dbReference type="OrthoDB" id="7643467at2"/>
<proteinExistence type="predicted"/>
<dbReference type="Gene3D" id="1.10.10.10">
    <property type="entry name" value="Winged helix-like DNA-binding domain superfamily/Winged helix DNA-binding domain"/>
    <property type="match status" value="1"/>
</dbReference>
<geneLocation type="plasmid" evidence="7">
    <name>p5d_fsymbiotica-1</name>
</geneLocation>
<dbReference type="InterPro" id="IPR018490">
    <property type="entry name" value="cNMP-bd_dom_sf"/>
</dbReference>
<dbReference type="SUPFAM" id="SSF46785">
    <property type="entry name" value="Winged helix' DNA-binding domain"/>
    <property type="match status" value="1"/>
</dbReference>
<sequence>MHLVYYCQKKMEMENLEESNCCTHHIGCIGCSHCALCKMGKIAGLTSKEIENFNSAIYTQKAVGRGQSIYIVNAPFKRIYVIKSGSIKTVMFNSQGQEHITGFYMAGELLGFDGICAKKHQFSAISMEHSQLCFINFYYFQYLCQEFPVIQNYICEIMSDEIVRAHNLGILLVHGTHAEERLATFLLSLSRRLSLRGCSPLNFHLRMTREEIANYLGTTLETVSRTFSKLQSKGLIKVQKKDITIINIADLERIMRR</sequence>
<reference evidence="6 7" key="1">
    <citation type="submission" date="2017-05" db="EMBL/GenBank/DDBJ databases">
        <title>Genome sequence of Candidatus Fukatsuia symbiotica and Candidatus Hamiltonella defensa from Acyrthosiphon pisum strain 5D.</title>
        <authorList>
            <person name="Patel V.A."/>
            <person name="Chevignon G."/>
            <person name="Russell J.A."/>
            <person name="Oliver K.M."/>
        </authorList>
    </citation>
    <scope>NUCLEOTIDE SEQUENCE [LARGE SCALE GENOMIC DNA]</scope>
    <source>
        <strain evidence="6 7">5D</strain>
        <plasmid evidence="7">p5d_fsymbiotica-1</plasmid>
    </source>
</reference>
<evidence type="ECO:0000259" key="5">
    <source>
        <dbReference type="PROSITE" id="PS51063"/>
    </source>
</evidence>
<dbReference type="PANTHER" id="PTHR24567:SF75">
    <property type="entry name" value="FUMARATE AND NITRATE REDUCTION REGULATORY PROTEIN"/>
    <property type="match status" value="1"/>
</dbReference>
<dbReference type="InterPro" id="IPR000595">
    <property type="entry name" value="cNMP-bd_dom"/>
</dbReference>
<dbReference type="GO" id="GO:0003677">
    <property type="term" value="F:DNA binding"/>
    <property type="evidence" value="ECO:0007669"/>
    <property type="project" value="UniProtKB-KW"/>
</dbReference>
<dbReference type="CDD" id="cd00038">
    <property type="entry name" value="CAP_ED"/>
    <property type="match status" value="1"/>
</dbReference>
<dbReference type="KEGG" id="fsm:CCS41_13840"/>
<evidence type="ECO:0000256" key="3">
    <source>
        <dbReference type="ARBA" id="ARBA00023163"/>
    </source>
</evidence>
<evidence type="ECO:0000256" key="1">
    <source>
        <dbReference type="ARBA" id="ARBA00023015"/>
    </source>
</evidence>
<comment type="function">
    <text evidence="4">Global transcription factor that controls the expression of over 100 target genes in response to anoxia. It facilitates the adaptation to anaerobic growth conditions by regulating the expression of gene products that are involved in anaerobic energy metabolism. When the terminal electron acceptor, O(2), is no longer available, it represses the synthesis of enzymes involved in aerobic respiration and increases the synthesis of enzymes required for anaerobic respiration.</text>
</comment>
<evidence type="ECO:0000256" key="2">
    <source>
        <dbReference type="ARBA" id="ARBA00023125"/>
    </source>
</evidence>
<dbReference type="EMBL" id="CP021660">
    <property type="protein sequence ID" value="AWK15507.1"/>
    <property type="molecule type" value="Genomic_DNA"/>
</dbReference>
<protein>
    <recommendedName>
        <fullName evidence="5">HTH crp-type domain-containing protein</fullName>
    </recommendedName>
</protein>
<dbReference type="InterPro" id="IPR036390">
    <property type="entry name" value="WH_DNA-bd_sf"/>
</dbReference>
<keyword evidence="1" id="KW-0805">Transcription regulation</keyword>
<feature type="domain" description="HTH crp-type" evidence="5">
    <location>
        <begin position="176"/>
        <end position="249"/>
    </location>
</feature>
<dbReference type="InterPro" id="IPR018335">
    <property type="entry name" value="Tscrpt_reg_HTH_Crp-type_CS"/>
</dbReference>
<dbReference type="Pfam" id="PF13545">
    <property type="entry name" value="HTH_Crp_2"/>
    <property type="match status" value="1"/>
</dbReference>
<keyword evidence="7" id="KW-1185">Reference proteome</keyword>
<dbReference type="InterPro" id="IPR050397">
    <property type="entry name" value="Env_Response_Regulators"/>
</dbReference>
<dbReference type="InterPro" id="IPR012318">
    <property type="entry name" value="HTH_CRP"/>
</dbReference>
<dbReference type="PROSITE" id="PS00042">
    <property type="entry name" value="HTH_CRP_1"/>
    <property type="match status" value="1"/>
</dbReference>
<evidence type="ECO:0000313" key="7">
    <source>
        <dbReference type="Proteomes" id="UP000261875"/>
    </source>
</evidence>
<dbReference type="FunFam" id="1.10.10.10:FF:000028">
    <property type="entry name" value="Fumarate/nitrate reduction transcriptional regulator Fnr"/>
    <property type="match status" value="1"/>
</dbReference>
<dbReference type="AlphaFoldDB" id="A0A2U8I8R5"/>
<evidence type="ECO:0000256" key="4">
    <source>
        <dbReference type="ARBA" id="ARBA00037339"/>
    </source>
</evidence>
<dbReference type="PANTHER" id="PTHR24567">
    <property type="entry name" value="CRP FAMILY TRANSCRIPTIONAL REGULATORY PROTEIN"/>
    <property type="match status" value="1"/>
</dbReference>
<dbReference type="PRINTS" id="PR00034">
    <property type="entry name" value="HTHCRP"/>
</dbReference>
<dbReference type="Gene3D" id="2.60.120.10">
    <property type="entry name" value="Jelly Rolls"/>
    <property type="match status" value="1"/>
</dbReference>
<keyword evidence="6" id="KW-0614">Plasmid</keyword>